<evidence type="ECO:0000256" key="1">
    <source>
        <dbReference type="ARBA" id="ARBA00000085"/>
    </source>
</evidence>
<evidence type="ECO:0000256" key="7">
    <source>
        <dbReference type="SAM" id="Coils"/>
    </source>
</evidence>
<dbReference type="Gene3D" id="3.30.565.10">
    <property type="entry name" value="Histidine kinase-like ATPase, C-terminal domain"/>
    <property type="match status" value="1"/>
</dbReference>
<reference evidence="11" key="1">
    <citation type="journal article" date="2019" name="Int. J. Syst. Evol. Microbiol.">
        <title>The Global Catalogue of Microorganisms (GCM) 10K type strain sequencing project: providing services to taxonomists for standard genome sequencing and annotation.</title>
        <authorList>
            <consortium name="The Broad Institute Genomics Platform"/>
            <consortium name="The Broad Institute Genome Sequencing Center for Infectious Disease"/>
            <person name="Wu L."/>
            <person name="Ma J."/>
        </authorList>
    </citation>
    <scope>NUCLEOTIDE SEQUENCE [LARGE SCALE GENOMIC DNA]</scope>
    <source>
        <strain evidence="11">CCUG 56098</strain>
    </source>
</reference>
<dbReference type="PROSITE" id="PS50110">
    <property type="entry name" value="RESPONSE_REGULATORY"/>
    <property type="match status" value="1"/>
</dbReference>
<dbReference type="InterPro" id="IPR001789">
    <property type="entry name" value="Sig_transdc_resp-reg_receiver"/>
</dbReference>
<accession>A0ABW3KSQ3</accession>
<dbReference type="Gene3D" id="3.40.50.2300">
    <property type="match status" value="1"/>
</dbReference>
<evidence type="ECO:0000256" key="2">
    <source>
        <dbReference type="ARBA" id="ARBA00012438"/>
    </source>
</evidence>
<dbReference type="SMART" id="SM00028">
    <property type="entry name" value="TPR"/>
    <property type="match status" value="6"/>
</dbReference>
<dbReference type="RefSeq" id="WP_386116022.1">
    <property type="nucleotide sequence ID" value="NZ_JBHTKM010000063.1"/>
</dbReference>
<protein>
    <recommendedName>
        <fullName evidence="2">histidine kinase</fullName>
        <ecNumber evidence="2">2.7.13.3</ecNumber>
    </recommendedName>
</protein>
<evidence type="ECO:0000256" key="4">
    <source>
        <dbReference type="ARBA" id="ARBA00022679"/>
    </source>
</evidence>
<dbReference type="PRINTS" id="PR00344">
    <property type="entry name" value="BCTRLSENSOR"/>
</dbReference>
<evidence type="ECO:0000256" key="6">
    <source>
        <dbReference type="PROSITE-ProRule" id="PRU00169"/>
    </source>
</evidence>
<dbReference type="CDD" id="cd00082">
    <property type="entry name" value="HisKA"/>
    <property type="match status" value="1"/>
</dbReference>
<feature type="modified residue" description="4-aspartylphosphate" evidence="6">
    <location>
        <position position="664"/>
    </location>
</feature>
<evidence type="ECO:0000313" key="10">
    <source>
        <dbReference type="EMBL" id="MFD1015858.1"/>
    </source>
</evidence>
<dbReference type="Pfam" id="PF00072">
    <property type="entry name" value="Response_reg"/>
    <property type="match status" value="1"/>
</dbReference>
<dbReference type="InterPro" id="IPR003661">
    <property type="entry name" value="HisK_dim/P_dom"/>
</dbReference>
<evidence type="ECO:0000313" key="11">
    <source>
        <dbReference type="Proteomes" id="UP001597086"/>
    </source>
</evidence>
<dbReference type="SMART" id="SM00387">
    <property type="entry name" value="HATPase_c"/>
    <property type="match status" value="1"/>
</dbReference>
<dbReference type="InterPro" id="IPR011006">
    <property type="entry name" value="CheY-like_superfamily"/>
</dbReference>
<name>A0ABW3KSQ3_9FLAO</name>
<keyword evidence="10" id="KW-0067">ATP-binding</keyword>
<dbReference type="SUPFAM" id="SSF55874">
    <property type="entry name" value="ATPase domain of HSP90 chaperone/DNA topoisomerase II/histidine kinase"/>
    <property type="match status" value="1"/>
</dbReference>
<dbReference type="SMART" id="SM00448">
    <property type="entry name" value="REC"/>
    <property type="match status" value="1"/>
</dbReference>
<evidence type="ECO:0000259" key="9">
    <source>
        <dbReference type="PROSITE" id="PS50110"/>
    </source>
</evidence>
<dbReference type="SUPFAM" id="SSF52172">
    <property type="entry name" value="CheY-like"/>
    <property type="match status" value="1"/>
</dbReference>
<feature type="domain" description="Histidine kinase" evidence="8">
    <location>
        <begin position="376"/>
        <end position="596"/>
    </location>
</feature>
<dbReference type="InterPro" id="IPR004358">
    <property type="entry name" value="Sig_transdc_His_kin-like_C"/>
</dbReference>
<evidence type="ECO:0000259" key="8">
    <source>
        <dbReference type="PROSITE" id="PS50109"/>
    </source>
</evidence>
<keyword evidence="3 6" id="KW-0597">Phosphoprotein</keyword>
<keyword evidence="4" id="KW-0808">Transferase</keyword>
<dbReference type="EC" id="2.7.13.3" evidence="2"/>
<dbReference type="PANTHER" id="PTHR43047:SF66">
    <property type="entry name" value="HISKA"/>
    <property type="match status" value="1"/>
</dbReference>
<dbReference type="SUPFAM" id="SSF47384">
    <property type="entry name" value="Homodimeric domain of signal transducing histidine kinase"/>
    <property type="match status" value="1"/>
</dbReference>
<dbReference type="CDD" id="cd17546">
    <property type="entry name" value="REC_hyHK_CKI1_RcsC-like"/>
    <property type="match status" value="1"/>
</dbReference>
<feature type="coiled-coil region" evidence="7">
    <location>
        <begin position="332"/>
        <end position="372"/>
    </location>
</feature>
<keyword evidence="7" id="KW-0175">Coiled coil</keyword>
<dbReference type="InterPro" id="IPR011990">
    <property type="entry name" value="TPR-like_helical_dom_sf"/>
</dbReference>
<proteinExistence type="predicted"/>
<feature type="domain" description="Response regulatory" evidence="9">
    <location>
        <begin position="615"/>
        <end position="731"/>
    </location>
</feature>
<keyword evidence="5" id="KW-0418">Kinase</keyword>
<dbReference type="EMBL" id="JBHTKM010000063">
    <property type="protein sequence ID" value="MFD1015858.1"/>
    <property type="molecule type" value="Genomic_DNA"/>
</dbReference>
<comment type="caution">
    <text evidence="10">The sequence shown here is derived from an EMBL/GenBank/DDBJ whole genome shotgun (WGS) entry which is preliminary data.</text>
</comment>
<dbReference type="PANTHER" id="PTHR43047">
    <property type="entry name" value="TWO-COMPONENT HISTIDINE PROTEIN KINASE"/>
    <property type="match status" value="1"/>
</dbReference>
<dbReference type="InterPro" id="IPR003594">
    <property type="entry name" value="HATPase_dom"/>
</dbReference>
<dbReference type="Proteomes" id="UP001597086">
    <property type="component" value="Unassembled WGS sequence"/>
</dbReference>
<comment type="catalytic activity">
    <reaction evidence="1">
        <text>ATP + protein L-histidine = ADP + protein N-phospho-L-histidine.</text>
        <dbReference type="EC" id="2.7.13.3"/>
    </reaction>
</comment>
<dbReference type="Gene3D" id="1.10.287.130">
    <property type="match status" value="1"/>
</dbReference>
<dbReference type="SUPFAM" id="SSF48452">
    <property type="entry name" value="TPR-like"/>
    <property type="match status" value="2"/>
</dbReference>
<sequence>MTSNHTENISQILEKAYETRIKDVSKSITLTQKALQLSETINDDQLIGECLTQLGLFYMIIAEFEKSNALSKKALQIYKDLNYELGIANARYNLGSVFYKTNDFYSGLVQLLEALKIYKKEEHWPGICKTEKAVGTIYEYIGDNDNAHKIYTNAIETAIKLGDKKLESNILNNLSGLYLKKNKIKLAKEKIERSIALKKESKDYRGLGFAIYGRGKIHLKTEAYREAKQDFFDALDIHMEVNEQFGSAMCLSKLGKMYNCLQDFEKAEYVLKASIEIAESINSTMVKIKGYQLLSNIYKAHRNHHDALKYLELYVYEKERITQTQTVKVIEHYDLINQMNKLENEARIHKEKQKALDIINKEEKEAVRLRQEFLSIMSHEIRTPLNAITTIISILKDNIVNADKELFKSLQFASRNLINTVNDTLDFTKLDSNKSVLEVQNVNLKTLCSNIIALHNNNAKLKDLDLVLESGIPEDRYYSLDQPKIGQILGNLISNAIKFTHRGKVVLATTLVAEDKVYDTVKFSVSDTGEGISKANIDVIFDSFSQIKPVTTREQGGTGLGLAIVKKLVELHQGEIVVESTLNEGSEFHFTLQLKRVKNVVEEEHIDYSQLEGKTALIADDTLINALLMKKVLKKWKVSSDLVKDGKEAVEAANIKAYDFILMDIHMPNMNGIEATKLIKSHMNKNTNTPIFAVTADVQTNEHEENRALFDAILWKPLEIKKLYVALAKKSNFENA</sequence>
<dbReference type="InterPro" id="IPR019734">
    <property type="entry name" value="TPR_rpt"/>
</dbReference>
<gene>
    <name evidence="10" type="ORF">ACFQ13_08015</name>
</gene>
<dbReference type="PROSITE" id="PS50109">
    <property type="entry name" value="HIS_KIN"/>
    <property type="match status" value="1"/>
</dbReference>
<evidence type="ECO:0000256" key="5">
    <source>
        <dbReference type="ARBA" id="ARBA00022777"/>
    </source>
</evidence>
<dbReference type="SMART" id="SM00388">
    <property type="entry name" value="HisKA"/>
    <property type="match status" value="1"/>
</dbReference>
<dbReference type="InterPro" id="IPR036097">
    <property type="entry name" value="HisK_dim/P_sf"/>
</dbReference>
<dbReference type="GO" id="GO:0005524">
    <property type="term" value="F:ATP binding"/>
    <property type="evidence" value="ECO:0007669"/>
    <property type="project" value="UniProtKB-KW"/>
</dbReference>
<dbReference type="CDD" id="cd16922">
    <property type="entry name" value="HATPase_EvgS-ArcB-TorS-like"/>
    <property type="match status" value="1"/>
</dbReference>
<dbReference type="Pfam" id="PF02518">
    <property type="entry name" value="HATPase_c"/>
    <property type="match status" value="1"/>
</dbReference>
<evidence type="ECO:0000256" key="3">
    <source>
        <dbReference type="ARBA" id="ARBA00022553"/>
    </source>
</evidence>
<dbReference type="Gene3D" id="1.25.40.10">
    <property type="entry name" value="Tetratricopeptide repeat domain"/>
    <property type="match status" value="1"/>
</dbReference>
<keyword evidence="10" id="KW-0547">Nucleotide-binding</keyword>
<dbReference type="InterPro" id="IPR005467">
    <property type="entry name" value="His_kinase_dom"/>
</dbReference>
<organism evidence="10 11">
    <name type="scientific">Winogradskyella rapida</name>
    <dbReference type="NCBI Taxonomy" id="549701"/>
    <lineage>
        <taxon>Bacteria</taxon>
        <taxon>Pseudomonadati</taxon>
        <taxon>Bacteroidota</taxon>
        <taxon>Flavobacteriia</taxon>
        <taxon>Flavobacteriales</taxon>
        <taxon>Flavobacteriaceae</taxon>
        <taxon>Winogradskyella</taxon>
    </lineage>
</organism>
<keyword evidence="11" id="KW-1185">Reference proteome</keyword>
<dbReference type="InterPro" id="IPR036890">
    <property type="entry name" value="HATPase_C_sf"/>
</dbReference>
<dbReference type="Pfam" id="PF00512">
    <property type="entry name" value="HisKA"/>
    <property type="match status" value="1"/>
</dbReference>